<evidence type="ECO:0000256" key="1">
    <source>
        <dbReference type="ARBA" id="ARBA00010815"/>
    </source>
</evidence>
<comment type="similarity">
    <text evidence="1">Belongs to the CFA/CMAS family.</text>
</comment>
<dbReference type="CDD" id="cd02440">
    <property type="entry name" value="AdoMet_MTases"/>
    <property type="match status" value="1"/>
</dbReference>
<dbReference type="AlphaFoldDB" id="A0A1G2QIT6"/>
<dbReference type="PANTHER" id="PTHR43667">
    <property type="entry name" value="CYCLOPROPANE-FATTY-ACYL-PHOSPHOLIPID SYNTHASE"/>
    <property type="match status" value="1"/>
</dbReference>
<dbReference type="GO" id="GO:0008168">
    <property type="term" value="F:methyltransferase activity"/>
    <property type="evidence" value="ECO:0007669"/>
    <property type="project" value="UniProtKB-KW"/>
</dbReference>
<evidence type="ECO:0000256" key="4">
    <source>
        <dbReference type="ARBA" id="ARBA00022691"/>
    </source>
</evidence>
<organism evidence="7 8">
    <name type="scientific">Candidatus Vogelbacteria bacterium RIFOXYD1_FULL_51_18</name>
    <dbReference type="NCBI Taxonomy" id="1802440"/>
    <lineage>
        <taxon>Bacteria</taxon>
        <taxon>Candidatus Vogeliibacteriota</taxon>
    </lineage>
</organism>
<dbReference type="Gene3D" id="3.40.50.150">
    <property type="entry name" value="Vaccinia Virus protein VP39"/>
    <property type="match status" value="1"/>
</dbReference>
<dbReference type="InterPro" id="IPR050723">
    <property type="entry name" value="CFA/CMAS"/>
</dbReference>
<dbReference type="GO" id="GO:0008610">
    <property type="term" value="P:lipid biosynthetic process"/>
    <property type="evidence" value="ECO:0007669"/>
    <property type="project" value="InterPro"/>
</dbReference>
<dbReference type="EMBL" id="MHTL01000012">
    <property type="protein sequence ID" value="OHA60520.1"/>
    <property type="molecule type" value="Genomic_DNA"/>
</dbReference>
<dbReference type="Proteomes" id="UP000177090">
    <property type="component" value="Unassembled WGS sequence"/>
</dbReference>
<comment type="caution">
    <text evidence="7">The sequence shown here is derived from an EMBL/GenBank/DDBJ whole genome shotgun (WGS) entry which is preliminary data.</text>
</comment>
<name>A0A1G2QIT6_9BACT</name>
<dbReference type="PIRSF" id="PIRSF003085">
    <property type="entry name" value="CMAS"/>
    <property type="match status" value="1"/>
</dbReference>
<dbReference type="STRING" id="1802440.A2569_01970"/>
<evidence type="ECO:0000256" key="6">
    <source>
        <dbReference type="PIRSR" id="PIRSR003085-1"/>
    </source>
</evidence>
<keyword evidence="4" id="KW-0949">S-adenosyl-L-methionine</keyword>
<dbReference type="SUPFAM" id="SSF53335">
    <property type="entry name" value="S-adenosyl-L-methionine-dependent methyltransferases"/>
    <property type="match status" value="1"/>
</dbReference>
<evidence type="ECO:0000256" key="2">
    <source>
        <dbReference type="ARBA" id="ARBA00022603"/>
    </source>
</evidence>
<keyword evidence="3" id="KW-0808">Transferase</keyword>
<evidence type="ECO:0000313" key="7">
    <source>
        <dbReference type="EMBL" id="OHA60520.1"/>
    </source>
</evidence>
<accession>A0A1G2QIT6</accession>
<feature type="active site" evidence="6">
    <location>
        <position position="344"/>
    </location>
</feature>
<dbReference type="InterPro" id="IPR003333">
    <property type="entry name" value="CMAS"/>
</dbReference>
<evidence type="ECO:0000313" key="8">
    <source>
        <dbReference type="Proteomes" id="UP000177090"/>
    </source>
</evidence>
<evidence type="ECO:0000256" key="3">
    <source>
        <dbReference type="ARBA" id="ARBA00022679"/>
    </source>
</evidence>
<dbReference type="NCBIfam" id="NF008686">
    <property type="entry name" value="PRK11705.1"/>
    <property type="match status" value="1"/>
</dbReference>
<dbReference type="Pfam" id="PF02353">
    <property type="entry name" value="CMAS"/>
    <property type="match status" value="1"/>
</dbReference>
<dbReference type="PANTHER" id="PTHR43667:SF1">
    <property type="entry name" value="CYCLOPROPANE-FATTY-ACYL-PHOSPHOLIPID SYNTHASE"/>
    <property type="match status" value="1"/>
</dbReference>
<evidence type="ECO:0000256" key="5">
    <source>
        <dbReference type="ARBA" id="ARBA00023098"/>
    </source>
</evidence>
<keyword evidence="2" id="KW-0489">Methyltransferase</keyword>
<protein>
    <submittedName>
        <fullName evidence="7">Cyclopropane-fatty-acyl-phospholipid synthase</fullName>
    </submittedName>
</protein>
<dbReference type="GO" id="GO:0032259">
    <property type="term" value="P:methylation"/>
    <property type="evidence" value="ECO:0007669"/>
    <property type="project" value="UniProtKB-KW"/>
</dbReference>
<reference evidence="7 8" key="1">
    <citation type="journal article" date="2016" name="Nat. Commun.">
        <title>Thousands of microbial genomes shed light on interconnected biogeochemical processes in an aquifer system.</title>
        <authorList>
            <person name="Anantharaman K."/>
            <person name="Brown C.T."/>
            <person name="Hug L.A."/>
            <person name="Sharon I."/>
            <person name="Castelle C.J."/>
            <person name="Probst A.J."/>
            <person name="Thomas B.C."/>
            <person name="Singh A."/>
            <person name="Wilkins M.J."/>
            <person name="Karaoz U."/>
            <person name="Brodie E.L."/>
            <person name="Williams K.H."/>
            <person name="Hubbard S.S."/>
            <person name="Banfield J.F."/>
        </authorList>
    </citation>
    <scope>NUCLEOTIDE SEQUENCE [LARGE SCALE GENOMIC DNA]</scope>
</reference>
<dbReference type="InterPro" id="IPR029063">
    <property type="entry name" value="SAM-dependent_MTases_sf"/>
</dbReference>
<proteinExistence type="inferred from homology"/>
<keyword evidence="5" id="KW-0443">Lipid metabolism</keyword>
<gene>
    <name evidence="7" type="ORF">A2569_01970</name>
</gene>
<sequence>MSARATIESLLAQADVAIGGSRSQDVTVYNERFFARALGGGSLALGEAYMDGWWDCEHLDEFFVKVLAAKLDEKLPWSPSLILLALKSILRNRQSFQRAFSIGRAHYDLGNDLFERMLDPRMVYSCAYWEKAQNLAEAQEQKLDLICRKLKLEKGQRLLDIGCGWGSLLKFAAERYGTAGLGITVSKAQAELAHTRLAGYPVEVRLADYRGLAEAGERFDAIASIGMFEHVGQKNYRTFFDAVSRMLSQGGLFLLHTIGATITQYNTDPWIDRYIFPGGEIPSVAQIGGALEGLFVMEDWHNFGPDYDKTLMVWYHNFKSAWPELKEKYGERFYRMWSYYLLSCAGSFRARHNQLWQVVLSKGGVPGGYRSVR</sequence>